<keyword evidence="2" id="KW-0472">Membrane</keyword>
<dbReference type="Pfam" id="PF22933">
    <property type="entry name" value="ComC_SSD"/>
    <property type="match status" value="1"/>
</dbReference>
<organism evidence="5 6">
    <name type="scientific">Tieghemostelium lacteum</name>
    <name type="common">Slime mold</name>
    <name type="synonym">Dictyostelium lacteum</name>
    <dbReference type="NCBI Taxonomy" id="361077"/>
    <lineage>
        <taxon>Eukaryota</taxon>
        <taxon>Amoebozoa</taxon>
        <taxon>Evosea</taxon>
        <taxon>Eumycetozoa</taxon>
        <taxon>Dictyostelia</taxon>
        <taxon>Dictyosteliales</taxon>
        <taxon>Raperosteliaceae</taxon>
        <taxon>Tieghemostelium</taxon>
    </lineage>
</organism>
<dbReference type="PROSITE" id="PS00022">
    <property type="entry name" value="EGF_1"/>
    <property type="match status" value="1"/>
</dbReference>
<evidence type="ECO:0000259" key="4">
    <source>
        <dbReference type="PROSITE" id="PS50026"/>
    </source>
</evidence>
<feature type="domain" description="EGF-like" evidence="4">
    <location>
        <begin position="689"/>
        <end position="724"/>
    </location>
</feature>
<dbReference type="InterPro" id="IPR053331">
    <property type="entry name" value="EGF-like_comC"/>
</dbReference>
<dbReference type="STRING" id="361077.A0A151ZGP5"/>
<comment type="caution">
    <text evidence="5">The sequence shown here is derived from an EMBL/GenBank/DDBJ whole genome shotgun (WGS) entry which is preliminary data.</text>
</comment>
<proteinExistence type="predicted"/>
<evidence type="ECO:0000256" key="1">
    <source>
        <dbReference type="PROSITE-ProRule" id="PRU00076"/>
    </source>
</evidence>
<dbReference type="Gene3D" id="3.80.10.10">
    <property type="entry name" value="Ribonuclease Inhibitor"/>
    <property type="match status" value="1"/>
</dbReference>
<dbReference type="Pfam" id="PF01833">
    <property type="entry name" value="TIG"/>
    <property type="match status" value="1"/>
</dbReference>
<dbReference type="OrthoDB" id="26095at2759"/>
<dbReference type="AlphaFoldDB" id="A0A151ZGP5"/>
<feature type="chain" id="PRO_5007593364" evidence="3">
    <location>
        <begin position="28"/>
        <end position="1006"/>
    </location>
</feature>
<keyword evidence="1" id="KW-1015">Disulfide bond</keyword>
<dbReference type="PANTHER" id="PTHR24032">
    <property type="entry name" value="EGF-LIKE DOMAIN-CONTAINING PROTEIN-RELATED-RELATED"/>
    <property type="match status" value="1"/>
</dbReference>
<protein>
    <submittedName>
        <fullName evidence="5">Tenascin C</fullName>
    </submittedName>
</protein>
<feature type="signal peptide" evidence="3">
    <location>
        <begin position="1"/>
        <end position="27"/>
    </location>
</feature>
<reference evidence="5 6" key="1">
    <citation type="submission" date="2015-12" db="EMBL/GenBank/DDBJ databases">
        <title>Dictyostelia acquired genes for synthesis and detection of signals that induce cell-type specialization by lateral gene transfer from prokaryotes.</title>
        <authorList>
            <person name="Gloeckner G."/>
            <person name="Schaap P."/>
        </authorList>
    </citation>
    <scope>NUCLEOTIDE SEQUENCE [LARGE SCALE GENOMIC DNA]</scope>
    <source>
        <strain evidence="5 6">TK</strain>
    </source>
</reference>
<dbReference type="CDD" id="cd00603">
    <property type="entry name" value="IPT_PCSR"/>
    <property type="match status" value="1"/>
</dbReference>
<evidence type="ECO:0000313" key="6">
    <source>
        <dbReference type="Proteomes" id="UP000076078"/>
    </source>
</evidence>
<dbReference type="Gene3D" id="2.10.25.10">
    <property type="entry name" value="Laminin"/>
    <property type="match status" value="1"/>
</dbReference>
<feature type="disulfide bond" evidence="1">
    <location>
        <begin position="693"/>
        <end position="703"/>
    </location>
</feature>
<dbReference type="FunCoup" id="A0A151ZGP5">
    <property type="interactions" value="738"/>
</dbReference>
<dbReference type="PROSITE" id="PS50026">
    <property type="entry name" value="EGF_3"/>
    <property type="match status" value="1"/>
</dbReference>
<keyword evidence="2" id="KW-1133">Transmembrane helix</keyword>
<keyword evidence="2" id="KW-0812">Transmembrane</keyword>
<dbReference type="OMA" id="NTIACVI"/>
<keyword evidence="6" id="KW-1185">Reference proteome</keyword>
<feature type="disulfide bond" evidence="1">
    <location>
        <begin position="714"/>
        <end position="723"/>
    </location>
</feature>
<feature type="transmembrane region" description="Helical" evidence="2">
    <location>
        <begin position="952"/>
        <end position="976"/>
    </location>
</feature>
<keyword evidence="3" id="KW-0732">Signal</keyword>
<accession>A0A151ZGP5</accession>
<name>A0A151ZGP5_TIELA</name>
<dbReference type="Proteomes" id="UP000076078">
    <property type="component" value="Unassembled WGS sequence"/>
</dbReference>
<gene>
    <name evidence="5" type="ORF">DLAC_05700</name>
</gene>
<evidence type="ECO:0000256" key="3">
    <source>
        <dbReference type="SAM" id="SignalP"/>
    </source>
</evidence>
<sequence>MTIQNFLQIYIIVILIINCYDCSVSNAQYEALLAIRDSFQLQTLYPADSQGLINFEITTTAITYDVQHNSFIRFNLTGNGTNIIPNVWDKFFTNTTSYYYLYINNAIVINETEFFTSLYRYRSITCNYCNITNINFEFTTLDLLRLQNNPLSGTFKIPYSLDTLDFLVESQNYNIAQGLIFDFSQSLKLVRFTSAVLEFNNISQLEYLKYAYIQTLSNTNFQSIYTLSNRPVTAPLELTIQNIDGSTNLEFPMNLLEDEEFKITILRFKNCNFKPITRKIQMNVNNIINSLYFVDSSNFYLNGNGDFPFENLSNNLQYLTLSYLGIKLISNSNIFSKVIVLDISNNEISQPLIISNFTENCVLNFQNNSFSGIIDSATYCNCDAQLNDNLLTGSLPNCILCSLKNPSIRLSISGNNFNNYQDGDAVPQCPGLVTNADQLLTGYASLKIYGENLGYFSSDNMVPSQKAYIVDPLVKFSVNIINKKISASLTPSQSQTILNRGNVTVVFPIQNITVTLPITREKPNIIDRFFADYSSLGFVLNLVGYGLSSDYNNIKITVGEYNCLVTENDDNTIACVIYNPKLPEKVYRVNANISGYIFEYDIRLVRGWPLLTSYISSPRSGGAAQLFGVFGNGSTIENSNITLYDTNCPIGFINNTYIQFTAPPGSGRAMMNLTVQGKSLVANYYYLEDNRPCPSNCNGNGICQSDGFSNNCYCMPGWIGSDCSIVGDQSPVKINNTNGQTEISNEDIQFGIRLISLQELHFNGNIEREIPFQTWSLQDNQNSSNIVQYQLKHEDSVITYTIEQVLQDRNQTFAGVDIHLKKDTIKLTVNISNWQFYQSLNTLRLIMHSYVQSKSDCEATINRQGQTNESIDYFTIQKDGNIFYGKFIDRVLSDGRSAYSSTIFLGSNDTTIRYGITLPHFTREVLLDPDFSVLVDGLFDGCDNSSNAVRKWLIPTVVLVSIFGVLSIILVIIFFVRKYFYVKLTKHGIIFLKHSKIENSTMFTEK</sequence>
<dbReference type="PROSITE" id="PS01186">
    <property type="entry name" value="EGF_2"/>
    <property type="match status" value="1"/>
</dbReference>
<evidence type="ECO:0000313" key="5">
    <source>
        <dbReference type="EMBL" id="KYQ93079.1"/>
    </source>
</evidence>
<dbReference type="InParanoid" id="A0A151ZGP5"/>
<dbReference type="InterPro" id="IPR032675">
    <property type="entry name" value="LRR_dom_sf"/>
</dbReference>
<dbReference type="InterPro" id="IPR002909">
    <property type="entry name" value="IPT_dom"/>
</dbReference>
<dbReference type="EMBL" id="LODT01000028">
    <property type="protein sequence ID" value="KYQ93079.1"/>
    <property type="molecule type" value="Genomic_DNA"/>
</dbReference>
<dbReference type="InterPro" id="IPR000742">
    <property type="entry name" value="EGF"/>
</dbReference>
<dbReference type="InterPro" id="IPR054484">
    <property type="entry name" value="ComC_SSD"/>
</dbReference>
<comment type="caution">
    <text evidence="1">Lacks conserved residue(s) required for the propagation of feature annotation.</text>
</comment>
<keyword evidence="1" id="KW-0245">EGF-like domain</keyword>
<evidence type="ECO:0000256" key="2">
    <source>
        <dbReference type="SAM" id="Phobius"/>
    </source>
</evidence>